<protein>
    <submittedName>
        <fullName evidence="1">Uncharacterized protein</fullName>
    </submittedName>
</protein>
<dbReference type="AlphaFoldDB" id="A0A512BBL8"/>
<evidence type="ECO:0000313" key="2">
    <source>
        <dbReference type="Proteomes" id="UP000321513"/>
    </source>
</evidence>
<proteinExistence type="predicted"/>
<reference evidence="1 2" key="1">
    <citation type="submission" date="2019-07" db="EMBL/GenBank/DDBJ databases">
        <title>Whole genome shotgun sequence of Segetibacter aerophilus NBRC 106135.</title>
        <authorList>
            <person name="Hosoyama A."/>
            <person name="Uohara A."/>
            <person name="Ohji S."/>
            <person name="Ichikawa N."/>
        </authorList>
    </citation>
    <scope>NUCLEOTIDE SEQUENCE [LARGE SCALE GENOMIC DNA]</scope>
    <source>
        <strain evidence="1 2">NBRC 106135</strain>
    </source>
</reference>
<sequence>MTADDTLKVNWDVKGKPTLLVSETELPDSGGRVLEMKLVVEKNGKEVNQVVQVEMLPKNTTTSITFSTELRGDTLVAEDEKNPGVWGDRFEVLSVSNASGRPLTVTHANRTASLNKSEMSSNAFAGTPVEGRWIFKSLLTQAEKGDHSLLPERLTINATLTYKRR</sequence>
<dbReference type="EMBL" id="BJYT01000006">
    <property type="protein sequence ID" value="GEO09368.1"/>
    <property type="molecule type" value="Genomic_DNA"/>
</dbReference>
<accession>A0A512BBL8</accession>
<keyword evidence="2" id="KW-1185">Reference proteome</keyword>
<dbReference type="Proteomes" id="UP000321513">
    <property type="component" value="Unassembled WGS sequence"/>
</dbReference>
<gene>
    <name evidence="1" type="ORF">SAE01_18640</name>
</gene>
<name>A0A512BBL8_9BACT</name>
<organism evidence="1 2">
    <name type="scientific">Segetibacter aerophilus</name>
    <dbReference type="NCBI Taxonomy" id="670293"/>
    <lineage>
        <taxon>Bacteria</taxon>
        <taxon>Pseudomonadati</taxon>
        <taxon>Bacteroidota</taxon>
        <taxon>Chitinophagia</taxon>
        <taxon>Chitinophagales</taxon>
        <taxon>Chitinophagaceae</taxon>
        <taxon>Segetibacter</taxon>
    </lineage>
</organism>
<comment type="caution">
    <text evidence="1">The sequence shown here is derived from an EMBL/GenBank/DDBJ whole genome shotgun (WGS) entry which is preliminary data.</text>
</comment>
<evidence type="ECO:0000313" key="1">
    <source>
        <dbReference type="EMBL" id="GEO09368.1"/>
    </source>
</evidence>